<accession>A0A814W0G9</accession>
<proteinExistence type="predicted"/>
<sequence length="236" mass="26916">MGSTSSDDSDSETTNRTSPSYNRAGGNNRNNIRNSRGTTRGYNSSTQFDPFAKRVNTRDHHYTKQSDVNNYSEPTINNRTFQKPAVYDYAPIQAAYKQLKNLPQEDLLKAAIQSLPKPIDNVTPIKIDQINGQCVDNTQRIEVIQRKDEPIRQEKDKILSEQVVTPITSLDVLKIEILVDKNHLKQYKEDFKQFETLAATKQLKHLSETCSAKAFSISFDKLVTDLDQEIISQDYI</sequence>
<dbReference type="Proteomes" id="UP000663870">
    <property type="component" value="Unassembled WGS sequence"/>
</dbReference>
<evidence type="ECO:0000313" key="3">
    <source>
        <dbReference type="EMBL" id="CAF1070248.1"/>
    </source>
</evidence>
<dbReference type="EMBL" id="CAJNOH010000541">
    <property type="protein sequence ID" value="CAF1070248.1"/>
    <property type="molecule type" value="Genomic_DNA"/>
</dbReference>
<dbReference type="EMBL" id="CAJNOL010000774">
    <property type="protein sequence ID" value="CAF1195297.1"/>
    <property type="molecule type" value="Genomic_DNA"/>
</dbReference>
<keyword evidence="5" id="KW-1185">Reference proteome</keyword>
<dbReference type="Proteomes" id="UP000663854">
    <property type="component" value="Unassembled WGS sequence"/>
</dbReference>
<reference evidence="4" key="1">
    <citation type="submission" date="2021-02" db="EMBL/GenBank/DDBJ databases">
        <authorList>
            <person name="Nowell W R."/>
        </authorList>
    </citation>
    <scope>NUCLEOTIDE SEQUENCE</scope>
</reference>
<evidence type="ECO:0000313" key="4">
    <source>
        <dbReference type="EMBL" id="CAF1195297.1"/>
    </source>
</evidence>
<comment type="caution">
    <text evidence="4">The sequence shown here is derived from an EMBL/GenBank/DDBJ whole genome shotgun (WGS) entry which is preliminary data.</text>
</comment>
<feature type="domain" description="LETM1-like C-terminal" evidence="2">
    <location>
        <begin position="181"/>
        <end position="230"/>
    </location>
</feature>
<name>A0A814W0G9_9BILA</name>
<evidence type="ECO:0000256" key="1">
    <source>
        <dbReference type="SAM" id="MobiDB-lite"/>
    </source>
</evidence>
<dbReference type="InterPro" id="IPR059005">
    <property type="entry name" value="LETM1_C"/>
</dbReference>
<dbReference type="Pfam" id="PF26561">
    <property type="entry name" value="LETM1_C"/>
    <property type="match status" value="1"/>
</dbReference>
<feature type="compositionally biased region" description="Low complexity" evidence="1">
    <location>
        <begin position="1"/>
        <end position="41"/>
    </location>
</feature>
<organism evidence="4 5">
    <name type="scientific">Rotaria sordida</name>
    <dbReference type="NCBI Taxonomy" id="392033"/>
    <lineage>
        <taxon>Eukaryota</taxon>
        <taxon>Metazoa</taxon>
        <taxon>Spiralia</taxon>
        <taxon>Gnathifera</taxon>
        <taxon>Rotifera</taxon>
        <taxon>Eurotatoria</taxon>
        <taxon>Bdelloidea</taxon>
        <taxon>Philodinida</taxon>
        <taxon>Philodinidae</taxon>
        <taxon>Rotaria</taxon>
    </lineage>
</organism>
<evidence type="ECO:0000259" key="2">
    <source>
        <dbReference type="Pfam" id="PF26561"/>
    </source>
</evidence>
<dbReference type="AlphaFoldDB" id="A0A814W0G9"/>
<gene>
    <name evidence="4" type="ORF">JXQ802_LOCUS24113</name>
    <name evidence="3" type="ORF">PYM288_LOCUS18120</name>
</gene>
<protein>
    <recommendedName>
        <fullName evidence="2">LETM1-like C-terminal domain-containing protein</fullName>
    </recommendedName>
</protein>
<feature type="region of interest" description="Disordered" evidence="1">
    <location>
        <begin position="1"/>
        <end position="60"/>
    </location>
</feature>
<evidence type="ECO:0000313" key="5">
    <source>
        <dbReference type="Proteomes" id="UP000663870"/>
    </source>
</evidence>